<comment type="caution">
    <text evidence="2">The sequence shown here is derived from an EMBL/GenBank/DDBJ whole genome shotgun (WGS) entry which is preliminary data.</text>
</comment>
<keyword evidence="3" id="KW-1185">Reference proteome</keyword>
<dbReference type="EMBL" id="PKSL01000130">
    <property type="protein sequence ID" value="POW03140.1"/>
    <property type="molecule type" value="Genomic_DNA"/>
</dbReference>
<dbReference type="AlphaFoldDB" id="A0A2S4V0W8"/>
<evidence type="ECO:0000256" key="1">
    <source>
        <dbReference type="SAM" id="MobiDB-lite"/>
    </source>
</evidence>
<dbReference type="Proteomes" id="UP000239156">
    <property type="component" value="Unassembled WGS sequence"/>
</dbReference>
<proteinExistence type="predicted"/>
<evidence type="ECO:0000313" key="2">
    <source>
        <dbReference type="EMBL" id="POW03140.1"/>
    </source>
</evidence>
<feature type="compositionally biased region" description="Pro residues" evidence="1">
    <location>
        <begin position="8"/>
        <end position="18"/>
    </location>
</feature>
<gene>
    <name evidence="2" type="ORF">PSTT_11254</name>
</gene>
<protein>
    <submittedName>
        <fullName evidence="2">Uncharacterized protein</fullName>
    </submittedName>
</protein>
<sequence length="114" mass="12823">MSSQDNKPPTPSQLPPTFHPKSCLNNSILNQSQKRKITGCSSIKTPDNKQVACENWIDVNDVNAANDDDQRSSNSNKFPNHKSNSNNLIGRISSPVIEFLFEKKQVIVLFSYFK</sequence>
<reference evidence="2" key="1">
    <citation type="submission" date="2017-12" db="EMBL/GenBank/DDBJ databases">
        <title>Gene loss provides genomic basis for host adaptation in cereal stripe rust fungi.</title>
        <authorList>
            <person name="Xia C."/>
        </authorList>
    </citation>
    <scope>NUCLEOTIDE SEQUENCE [LARGE SCALE GENOMIC DNA]</scope>
    <source>
        <strain evidence="2">93-210</strain>
    </source>
</reference>
<dbReference type="VEuPathDB" id="FungiDB:PSTT_11254"/>
<feature type="region of interest" description="Disordered" evidence="1">
    <location>
        <begin position="64"/>
        <end position="88"/>
    </location>
</feature>
<name>A0A2S4V0W8_9BASI</name>
<feature type="region of interest" description="Disordered" evidence="1">
    <location>
        <begin position="1"/>
        <end position="23"/>
    </location>
</feature>
<feature type="compositionally biased region" description="Polar residues" evidence="1">
    <location>
        <begin position="72"/>
        <end position="88"/>
    </location>
</feature>
<accession>A0A2S4V0W8</accession>
<dbReference type="VEuPathDB" id="FungiDB:PSHT_01945"/>
<organism evidence="2 3">
    <name type="scientific">Puccinia striiformis</name>
    <dbReference type="NCBI Taxonomy" id="27350"/>
    <lineage>
        <taxon>Eukaryota</taxon>
        <taxon>Fungi</taxon>
        <taxon>Dikarya</taxon>
        <taxon>Basidiomycota</taxon>
        <taxon>Pucciniomycotina</taxon>
        <taxon>Pucciniomycetes</taxon>
        <taxon>Pucciniales</taxon>
        <taxon>Pucciniaceae</taxon>
        <taxon>Puccinia</taxon>
    </lineage>
</organism>
<evidence type="ECO:0000313" key="3">
    <source>
        <dbReference type="Proteomes" id="UP000239156"/>
    </source>
</evidence>